<evidence type="ECO:0000256" key="9">
    <source>
        <dbReference type="RuleBase" id="RU000320"/>
    </source>
</evidence>
<evidence type="ECO:0000256" key="7">
    <source>
        <dbReference type="ARBA" id="ARBA00023065"/>
    </source>
</evidence>
<keyword evidence="18" id="KW-1185">Reference proteome</keyword>
<keyword evidence="3" id="KW-0050">Antiport</keyword>
<dbReference type="PRINTS" id="PR01434">
    <property type="entry name" value="NADHDHGNASE5"/>
</dbReference>
<dbReference type="Pfam" id="PF00361">
    <property type="entry name" value="Proton_antipo_M"/>
    <property type="match status" value="1"/>
</dbReference>
<feature type="transmembrane region" description="Helical" evidence="11">
    <location>
        <begin position="108"/>
        <end position="127"/>
    </location>
</feature>
<feature type="transmembrane region" description="Helical" evidence="11">
    <location>
        <begin position="578"/>
        <end position="599"/>
    </location>
</feature>
<evidence type="ECO:0000256" key="4">
    <source>
        <dbReference type="ARBA" id="ARBA00022475"/>
    </source>
</evidence>
<feature type="transmembrane region" description="Helical" evidence="11">
    <location>
        <begin position="355"/>
        <end position="376"/>
    </location>
</feature>
<gene>
    <name evidence="17" type="ORF">GCM10007359_15960</name>
</gene>
<keyword evidence="2" id="KW-0813">Transport</keyword>
<proteinExistence type="predicted"/>
<name>A0A917IV79_9MICC</name>
<feature type="transmembrane region" description="Helical" evidence="11">
    <location>
        <begin position="763"/>
        <end position="782"/>
    </location>
</feature>
<evidence type="ECO:0000256" key="2">
    <source>
        <dbReference type="ARBA" id="ARBA00022448"/>
    </source>
</evidence>
<evidence type="ECO:0000256" key="5">
    <source>
        <dbReference type="ARBA" id="ARBA00022692"/>
    </source>
</evidence>
<keyword evidence="8 11" id="KW-0472">Membrane</keyword>
<organism evidence="17 18">
    <name type="scientific">Rothia aerolata</name>
    <dbReference type="NCBI Taxonomy" id="1812262"/>
    <lineage>
        <taxon>Bacteria</taxon>
        <taxon>Bacillati</taxon>
        <taxon>Actinomycetota</taxon>
        <taxon>Actinomycetes</taxon>
        <taxon>Micrococcales</taxon>
        <taxon>Micrococcaceae</taxon>
        <taxon>Rothia</taxon>
    </lineage>
</organism>
<feature type="transmembrane region" description="Helical" evidence="11">
    <location>
        <begin position="947"/>
        <end position="971"/>
    </location>
</feature>
<dbReference type="AlphaFoldDB" id="A0A917IV79"/>
<protein>
    <submittedName>
        <fullName evidence="17">Na+/H+ antiporter subunit A</fullName>
    </submittedName>
</protein>
<dbReference type="PANTHER" id="PTHR43373">
    <property type="entry name" value="NA(+)/H(+) ANTIPORTER SUBUNIT"/>
    <property type="match status" value="1"/>
</dbReference>
<feature type="transmembrane region" description="Helical" evidence="11">
    <location>
        <begin position="871"/>
        <end position="892"/>
    </location>
</feature>
<feature type="transmembrane region" description="Helical" evidence="11">
    <location>
        <begin position="139"/>
        <end position="159"/>
    </location>
</feature>
<feature type="transmembrane region" description="Helical" evidence="11">
    <location>
        <begin position="285"/>
        <end position="304"/>
    </location>
</feature>
<accession>A0A917IV79</accession>
<evidence type="ECO:0000256" key="1">
    <source>
        <dbReference type="ARBA" id="ARBA00004651"/>
    </source>
</evidence>
<keyword evidence="5 9" id="KW-0812">Transmembrane</keyword>
<evidence type="ECO:0000256" key="8">
    <source>
        <dbReference type="ARBA" id="ARBA00023136"/>
    </source>
</evidence>
<comment type="subcellular location">
    <subcellularLocation>
        <location evidence="1">Cell membrane</location>
        <topology evidence="1">Multi-pass membrane protein</topology>
    </subcellularLocation>
    <subcellularLocation>
        <location evidence="9">Membrane</location>
        <topology evidence="9">Multi-pass membrane protein</topology>
    </subcellularLocation>
</comment>
<dbReference type="PANTHER" id="PTHR43373:SF1">
    <property type="entry name" value="NA(+)_H(+) ANTIPORTER SUBUNIT A"/>
    <property type="match status" value="1"/>
</dbReference>
<keyword evidence="6 11" id="KW-1133">Transmembrane helix</keyword>
<feature type="domain" description="NADH-Ubiquinone oxidoreductase (complex I) chain 5 N-terminal" evidence="13">
    <location>
        <begin position="41"/>
        <end position="80"/>
    </location>
</feature>
<dbReference type="GO" id="GO:0006811">
    <property type="term" value="P:monoatomic ion transport"/>
    <property type="evidence" value="ECO:0007669"/>
    <property type="project" value="UniProtKB-KW"/>
</dbReference>
<feature type="transmembrane region" description="Helical" evidence="11">
    <location>
        <begin position="506"/>
        <end position="534"/>
    </location>
</feature>
<dbReference type="InterPro" id="IPR042106">
    <property type="entry name" value="Nuo/plastoQ_OxRdtase_6_NuoJ"/>
</dbReference>
<feature type="transmembrane region" description="Helical" evidence="11">
    <location>
        <begin position="461"/>
        <end position="486"/>
    </location>
</feature>
<dbReference type="Pfam" id="PF04039">
    <property type="entry name" value="MnhB"/>
    <property type="match status" value="1"/>
</dbReference>
<feature type="transmembrane region" description="Helical" evidence="11">
    <location>
        <begin position="637"/>
        <end position="656"/>
    </location>
</feature>
<feature type="transmembrane region" description="Helical" evidence="11">
    <location>
        <begin position="614"/>
        <end position="632"/>
    </location>
</feature>
<feature type="region of interest" description="Disordered" evidence="10">
    <location>
        <begin position="982"/>
        <end position="1002"/>
    </location>
</feature>
<feature type="domain" description="Na+/H+ antiporter MnhB subunit-related protein" evidence="14">
    <location>
        <begin position="846"/>
        <end position="968"/>
    </location>
</feature>
<feature type="transmembrane region" description="Helical" evidence="11">
    <location>
        <begin position="704"/>
        <end position="724"/>
    </location>
</feature>
<evidence type="ECO:0000259" key="16">
    <source>
        <dbReference type="Pfam" id="PF20501"/>
    </source>
</evidence>
<evidence type="ECO:0000256" key="11">
    <source>
        <dbReference type="SAM" id="Phobius"/>
    </source>
</evidence>
<dbReference type="Proteomes" id="UP000600171">
    <property type="component" value="Unassembled WGS sequence"/>
</dbReference>
<evidence type="ECO:0000256" key="10">
    <source>
        <dbReference type="SAM" id="MobiDB-lite"/>
    </source>
</evidence>
<comment type="caution">
    <text evidence="17">The sequence shown here is derived from an EMBL/GenBank/DDBJ whole genome shotgun (WGS) entry which is preliminary data.</text>
</comment>
<dbReference type="Pfam" id="PF00662">
    <property type="entry name" value="Proton_antipo_N"/>
    <property type="match status" value="1"/>
</dbReference>
<evidence type="ECO:0000259" key="12">
    <source>
        <dbReference type="Pfam" id="PF00361"/>
    </source>
</evidence>
<feature type="transmembrane region" description="Helical" evidence="11">
    <location>
        <begin position="84"/>
        <end position="102"/>
    </location>
</feature>
<dbReference type="GO" id="GO:0005886">
    <property type="term" value="C:plasma membrane"/>
    <property type="evidence" value="ECO:0007669"/>
    <property type="project" value="UniProtKB-SubCell"/>
</dbReference>
<dbReference type="Pfam" id="PF13244">
    <property type="entry name" value="MbhD"/>
    <property type="match status" value="1"/>
</dbReference>
<keyword evidence="4" id="KW-1003">Cell membrane</keyword>
<evidence type="ECO:0000313" key="17">
    <source>
        <dbReference type="EMBL" id="GGH64052.1"/>
    </source>
</evidence>
<feature type="domain" description="MrpA C-terminal/MbhD" evidence="15">
    <location>
        <begin position="621"/>
        <end position="686"/>
    </location>
</feature>
<evidence type="ECO:0000256" key="6">
    <source>
        <dbReference type="ARBA" id="ARBA00022989"/>
    </source>
</evidence>
<dbReference type="InterPro" id="IPR007182">
    <property type="entry name" value="MnhB"/>
</dbReference>
<dbReference type="InterPro" id="IPR050616">
    <property type="entry name" value="CPA3_Na-H_Antiporter_A"/>
</dbReference>
<feature type="transmembrane region" description="Helical" evidence="11">
    <location>
        <begin position="904"/>
        <end position="927"/>
    </location>
</feature>
<feature type="transmembrane region" description="Helical" evidence="11">
    <location>
        <begin position="53"/>
        <end position="77"/>
    </location>
</feature>
<evidence type="ECO:0000313" key="18">
    <source>
        <dbReference type="Proteomes" id="UP000600171"/>
    </source>
</evidence>
<dbReference type="InterPro" id="IPR001750">
    <property type="entry name" value="ND/Mrp_TM"/>
</dbReference>
<dbReference type="NCBIfam" id="NF009284">
    <property type="entry name" value="PRK12644.1"/>
    <property type="match status" value="1"/>
</dbReference>
<evidence type="ECO:0000256" key="3">
    <source>
        <dbReference type="ARBA" id="ARBA00022449"/>
    </source>
</evidence>
<evidence type="ECO:0000259" key="13">
    <source>
        <dbReference type="Pfam" id="PF00662"/>
    </source>
</evidence>
<dbReference type="InterPro" id="IPR046806">
    <property type="entry name" value="MrpA_C/MbhE"/>
</dbReference>
<dbReference type="InterPro" id="IPR025383">
    <property type="entry name" value="MrpA_C/MbhD"/>
</dbReference>
<feature type="transmembrane region" description="Helical" evidence="11">
    <location>
        <begin position="662"/>
        <end position="684"/>
    </location>
</feature>
<sequence>MGHKVFYLLAAFPAAALVFVLTKTSQILGGTPWVESVQWIPELNLELTFRMDTLAWVMSLLVLGVGSLVLFYCASYFEHSTSGVGGFAAHLFSFAAAMFGLITADDFIVMFIFWEITTILSYLLIGYSRNRLSARRSALQALTVTTAGGLAMFIGLVMLGQSAGTYSLHELVARGPEIVDAAAAGQGPMSWAMLSTALVLILCGALSKSALFPVHFWLPGAMAAPTPVSAYLHAAAMVKAGIYLLIRLSPGYGEVPIWHSILVLFGAFTMLFGGWVALKQTDLKLILAYGTISQLGFLALIIAAGTPDALYAAIAMMLAHSLFKAALFLTVGIIDHQAGTRDIHKLSGIYRRAPRLFAVGAISAASMAGLPPLAGFVAKEAVLETSLHELGTGDTFALLDLISTGAIVLGSVLTFAYSARFVWGAFAVKPVSYLEDASQLEFCDGATIAQADRKGMSPDTLFHPVSPSFIAAPAVLTLLTIAYGLYPEPVHKWAASYVKPFGDYELHLALWHGLTPALFTSLGIITAGVLLFLARRPVEEAQKKLPSWPAASIVYRDIIDALDRLAVWVTARTQRGSLGFYLSVILTTAVVVPTVVLFVKETPPLANIQVKVNPAEWAIAVVMIIASLVVLWARKRFLAILMVSVTGYGVALLFALRSAPDLALTQLLVETIVMVAFVLAMRVLPRNIRTEKIKKNSERAGRTLRVVISVGFGLLMMALAMFTFSSRELDPISLALPKMAYEDGDGMNIVNVILVDIRGWDTFGEISVLALAATGVASLLFIEGRGDRGRERNLDTTAMKRIEASFARRTNLSTEQRVAGAFSNVRRDPFIVAGRTLPPERRSILLEVMTRLLFHTLIIISFYMLVGGHNLPGGGFAGGLLVGLAMAVRYLAGRGEELRAAAPMSAGTFLGLGLGIAAAYAFFPILLGDPAFTSYTLEWDMPIFGHVKFVTAVIFDIGVYLLVIGLVLDVLRSLGEKVDQKLDENRKARNQKKKASSAGGQR</sequence>
<dbReference type="GO" id="GO:0015297">
    <property type="term" value="F:antiporter activity"/>
    <property type="evidence" value="ECO:0007669"/>
    <property type="project" value="UniProtKB-KW"/>
</dbReference>
<dbReference type="Gene3D" id="1.20.120.1200">
    <property type="entry name" value="NADH-ubiquinone/plastoquinone oxidoreductase chain 6, subunit NuoJ"/>
    <property type="match status" value="1"/>
</dbReference>
<feature type="transmembrane region" description="Helical" evidence="11">
    <location>
        <begin position="396"/>
        <end position="419"/>
    </location>
</feature>
<feature type="transmembrane region" description="Helical" evidence="11">
    <location>
        <begin position="258"/>
        <end position="278"/>
    </location>
</feature>
<reference evidence="17 18" key="1">
    <citation type="journal article" date="2014" name="Int. J. Syst. Evol. Microbiol.">
        <title>Complete genome sequence of Corynebacterium casei LMG S-19264T (=DSM 44701T), isolated from a smear-ripened cheese.</title>
        <authorList>
            <consortium name="US DOE Joint Genome Institute (JGI-PGF)"/>
            <person name="Walter F."/>
            <person name="Albersmeier A."/>
            <person name="Kalinowski J."/>
            <person name="Ruckert C."/>
        </authorList>
    </citation>
    <scope>NUCLEOTIDE SEQUENCE [LARGE SCALE GENOMIC DNA]</scope>
    <source>
        <strain evidence="17 18">CCM 8669</strain>
    </source>
</reference>
<feature type="transmembrane region" description="Helical" evidence="11">
    <location>
        <begin position="844"/>
        <end position="865"/>
    </location>
</feature>
<keyword evidence="7" id="KW-0406">Ion transport</keyword>
<feature type="domain" description="MrpA C-terminal/MbhE" evidence="16">
    <location>
        <begin position="700"/>
        <end position="780"/>
    </location>
</feature>
<dbReference type="EMBL" id="BMDC01000003">
    <property type="protein sequence ID" value="GGH64052.1"/>
    <property type="molecule type" value="Genomic_DNA"/>
</dbReference>
<evidence type="ECO:0000259" key="15">
    <source>
        <dbReference type="Pfam" id="PF13244"/>
    </source>
</evidence>
<feature type="transmembrane region" description="Helical" evidence="11">
    <location>
        <begin position="310"/>
        <end position="334"/>
    </location>
</feature>
<dbReference type="InterPro" id="IPR001516">
    <property type="entry name" value="Proton_antipo_N"/>
</dbReference>
<dbReference type="Pfam" id="PF20501">
    <property type="entry name" value="MbhE"/>
    <property type="match status" value="1"/>
</dbReference>
<feature type="domain" description="NADH:quinone oxidoreductase/Mrp antiporter transmembrane" evidence="12">
    <location>
        <begin position="104"/>
        <end position="387"/>
    </location>
</feature>
<evidence type="ECO:0000259" key="14">
    <source>
        <dbReference type="Pfam" id="PF04039"/>
    </source>
</evidence>